<dbReference type="Proteomes" id="UP001202134">
    <property type="component" value="Unassembled WGS sequence"/>
</dbReference>
<reference evidence="1 2" key="1">
    <citation type="submission" date="2022-01" db="EMBL/GenBank/DDBJ databases">
        <title>Whole genome-based taxonomy of the Shewanellaceae.</title>
        <authorList>
            <person name="Martin-Rodriguez A.J."/>
        </authorList>
    </citation>
    <scope>NUCLEOTIDE SEQUENCE [LARGE SCALE GENOMIC DNA]</scope>
    <source>
        <strain evidence="1 2">DSM 24955</strain>
    </source>
</reference>
<evidence type="ECO:0000313" key="2">
    <source>
        <dbReference type="Proteomes" id="UP001202134"/>
    </source>
</evidence>
<name>A0ABT0KLA2_9GAMM</name>
<keyword evidence="2" id="KW-1185">Reference proteome</keyword>
<accession>A0ABT0KLA2</accession>
<sequence length="84" mass="10187">MSEKVEGFSDKENWFYQQQGKWLFRFTNEDDHHAQQAAKHCDQFMEDDEDEMIDDELISCFNCMKRRWLIEGFECRGLAKKENV</sequence>
<dbReference type="RefSeq" id="WP_248954798.1">
    <property type="nucleotide sequence ID" value="NZ_JAKIKU010000001.1"/>
</dbReference>
<proteinExistence type="predicted"/>
<comment type="caution">
    <text evidence="1">The sequence shown here is derived from an EMBL/GenBank/DDBJ whole genome shotgun (WGS) entry which is preliminary data.</text>
</comment>
<protein>
    <submittedName>
        <fullName evidence="1">Uncharacterized protein</fullName>
    </submittedName>
</protein>
<gene>
    <name evidence="1" type="ORF">L2737_03570</name>
</gene>
<organism evidence="1 2">
    <name type="scientific">Shewanella electrodiphila</name>
    <dbReference type="NCBI Taxonomy" id="934143"/>
    <lineage>
        <taxon>Bacteria</taxon>
        <taxon>Pseudomonadati</taxon>
        <taxon>Pseudomonadota</taxon>
        <taxon>Gammaproteobacteria</taxon>
        <taxon>Alteromonadales</taxon>
        <taxon>Shewanellaceae</taxon>
        <taxon>Shewanella</taxon>
    </lineage>
</organism>
<evidence type="ECO:0000313" key="1">
    <source>
        <dbReference type="EMBL" id="MCL1044414.1"/>
    </source>
</evidence>
<dbReference type="EMBL" id="JAKIKU010000001">
    <property type="protein sequence ID" value="MCL1044414.1"/>
    <property type="molecule type" value="Genomic_DNA"/>
</dbReference>